<sequence length="165" mass="18217">MSISSLARPRPHHRVTAASPRVHPESWFGAVQPVPEAVVRLEIAPEATEGPVQGAWWPWSRDLAVQAPALLSAVGSACGTSVVHLVYDRLSWDPVPHRLPLGDRYVKTGWFDLADPHQVSLHLYGGRRLVLLVVPPEAGRRTALRAMHQAADRHNRLTPGQILPR</sequence>
<proteinExistence type="predicted"/>
<accession>A0ABY5KXE8</accession>
<dbReference type="Proteomes" id="UP001316189">
    <property type="component" value="Chromosome"/>
</dbReference>
<dbReference type="InterPro" id="IPR046036">
    <property type="entry name" value="DUF5994"/>
</dbReference>
<protein>
    <submittedName>
        <fullName evidence="1">DUF5994 family protein</fullName>
    </submittedName>
</protein>
<dbReference type="EMBL" id="CP101988">
    <property type="protein sequence ID" value="UUI74349.1"/>
    <property type="molecule type" value="Genomic_DNA"/>
</dbReference>
<name>A0ABY5KXE8_9CELL</name>
<evidence type="ECO:0000313" key="1">
    <source>
        <dbReference type="EMBL" id="UUI74349.1"/>
    </source>
</evidence>
<keyword evidence="2" id="KW-1185">Reference proteome</keyword>
<organism evidence="1 2">
    <name type="scientific">Cellulomonas chengniuliangii</name>
    <dbReference type="NCBI Taxonomy" id="2968084"/>
    <lineage>
        <taxon>Bacteria</taxon>
        <taxon>Bacillati</taxon>
        <taxon>Actinomycetota</taxon>
        <taxon>Actinomycetes</taxon>
        <taxon>Micrococcales</taxon>
        <taxon>Cellulomonadaceae</taxon>
        <taxon>Cellulomonas</taxon>
    </lineage>
</organism>
<gene>
    <name evidence="1" type="ORF">NP064_11105</name>
</gene>
<dbReference type="Pfam" id="PF19457">
    <property type="entry name" value="DUF5994"/>
    <property type="match status" value="1"/>
</dbReference>
<dbReference type="RefSeq" id="WP_227569591.1">
    <property type="nucleotide sequence ID" value="NZ_CP101988.1"/>
</dbReference>
<reference evidence="1 2" key="1">
    <citation type="submission" date="2022-07" db="EMBL/GenBank/DDBJ databases">
        <title>Novel species in genus cellulomonas.</title>
        <authorList>
            <person name="Ye L."/>
        </authorList>
    </citation>
    <scope>NUCLEOTIDE SEQUENCE [LARGE SCALE GENOMIC DNA]</scope>
    <source>
        <strain evidence="2">zg-Y338</strain>
    </source>
</reference>
<evidence type="ECO:0000313" key="2">
    <source>
        <dbReference type="Proteomes" id="UP001316189"/>
    </source>
</evidence>